<gene>
    <name evidence="2" type="ordered locus">Zymop_1436</name>
</gene>
<dbReference type="PATRIC" id="fig|579138.3.peg.1523"/>
<reference evidence="2 3" key="1">
    <citation type="journal article" date="2011" name="J. Bacteriol.">
        <title>Genome sequence of the ethanol-producing Zymomonas mobilis subsp. pomaceae lectotype strain ATCC 29192.</title>
        <authorList>
            <person name="Kouvelis V.N."/>
            <person name="Davenport K.W."/>
            <person name="Brettin T.S."/>
            <person name="Bruce D."/>
            <person name="Detter C."/>
            <person name="Han C.S."/>
            <person name="Nolan M."/>
            <person name="Tapia R."/>
            <person name="Damoulaki A."/>
            <person name="Kyrpides N.C."/>
            <person name="Typas M.A."/>
            <person name="Pappas K.M."/>
        </authorList>
    </citation>
    <scope>NUCLEOTIDE SEQUENCE [LARGE SCALE GENOMIC DNA]</scope>
    <source>
        <strain evidence="3">ATCC 29192 / DSM 22645 / JCM 10191 / CCUG 17912 / NBRC 13757 / NCIMB 11200 / NRRL B-4491 / Barker I</strain>
    </source>
</reference>
<dbReference type="KEGG" id="zmp:Zymop_1436"/>
<dbReference type="InterPro" id="IPR045629">
    <property type="entry name" value="DUF6232"/>
</dbReference>
<keyword evidence="1" id="KW-1133">Transmembrane helix</keyword>
<name>F8EVI9_ZYMMT</name>
<dbReference type="AlphaFoldDB" id="F8EVI9"/>
<keyword evidence="1" id="KW-0472">Membrane</keyword>
<evidence type="ECO:0000256" key="1">
    <source>
        <dbReference type="SAM" id="Phobius"/>
    </source>
</evidence>
<dbReference type="EMBL" id="CP002865">
    <property type="protein sequence ID" value="AEI38326.1"/>
    <property type="molecule type" value="Genomic_DNA"/>
</dbReference>
<protein>
    <submittedName>
        <fullName evidence="2">Uncharacterized protein</fullName>
    </submittedName>
</protein>
<dbReference type="HOGENOM" id="CLU_1969727_0_0_5"/>
<dbReference type="Proteomes" id="UP000000491">
    <property type="component" value="Chromosome"/>
</dbReference>
<feature type="transmembrane region" description="Helical" evidence="1">
    <location>
        <begin position="71"/>
        <end position="94"/>
    </location>
</feature>
<dbReference type="Pfam" id="PF19744">
    <property type="entry name" value="DUF6232"/>
    <property type="match status" value="1"/>
</dbReference>
<accession>F8EVI9</accession>
<sequence length="127" mass="14446">MTEIVFQDKNITITDHLVKTKAHTYSINEIEQVSVRLQPRSKYIKCAVIAGILSIILFVFTSLLIKILGVIAFLVMTAYIILVFMPGYILTFLIPKGEEMALFSSRKNYLLKLRKIILSKKPGIKTL</sequence>
<organism evidence="2 3">
    <name type="scientific">Zymomonas mobilis subsp. pomaceae (strain ATCC 29192 / DSM 22645 / JCM 10191 / CCUG 17912 / NBRC 13757 / NCIMB 11200 / NRRL B-4491 / Barker I)</name>
    <dbReference type="NCBI Taxonomy" id="579138"/>
    <lineage>
        <taxon>Bacteria</taxon>
        <taxon>Pseudomonadati</taxon>
        <taxon>Pseudomonadota</taxon>
        <taxon>Alphaproteobacteria</taxon>
        <taxon>Sphingomonadales</taxon>
        <taxon>Zymomonadaceae</taxon>
        <taxon>Zymomonas</taxon>
    </lineage>
</organism>
<dbReference type="RefSeq" id="WP_013934714.1">
    <property type="nucleotide sequence ID" value="NC_015709.1"/>
</dbReference>
<proteinExistence type="predicted"/>
<evidence type="ECO:0000313" key="2">
    <source>
        <dbReference type="EMBL" id="AEI38326.1"/>
    </source>
</evidence>
<evidence type="ECO:0000313" key="3">
    <source>
        <dbReference type="Proteomes" id="UP000000491"/>
    </source>
</evidence>
<feature type="transmembrane region" description="Helical" evidence="1">
    <location>
        <begin position="46"/>
        <end position="65"/>
    </location>
</feature>
<dbReference type="STRING" id="579138.Zymop_1436"/>
<keyword evidence="1" id="KW-0812">Transmembrane</keyword>